<gene>
    <name evidence="4" type="ORF">Esi_0022_0070</name>
</gene>
<dbReference type="NCBIfam" id="NF011949">
    <property type="entry name" value="PRK15420.1"/>
    <property type="match status" value="1"/>
</dbReference>
<dbReference type="Pfam" id="PF05025">
    <property type="entry name" value="RbsD_FucU"/>
    <property type="match status" value="1"/>
</dbReference>
<dbReference type="OrthoDB" id="10011710at2759"/>
<sequence>MGLIGISPLISPDLLVTLARMGHGDSICFADANFPSENLTSPGKPGPITVRADGHEVAPLLRAVSKLFPLDTYTEFPVQMMAAVPGDELDASIEERFSTAVEAEQPGMFKVERVERFAFYERARSCYAVVSTGETAKYGNIILVKGVLGVSDESAGSGPAIFTL</sequence>
<dbReference type="eggNOG" id="ENOG502RZR7">
    <property type="taxonomic scope" value="Eukaryota"/>
</dbReference>
<dbReference type="SUPFAM" id="SSF102546">
    <property type="entry name" value="RbsD-like"/>
    <property type="match status" value="1"/>
</dbReference>
<name>D8LIE6_ECTSI</name>
<dbReference type="EMBL" id="FN649760">
    <property type="protein sequence ID" value="CBN79985.1"/>
    <property type="molecule type" value="Genomic_DNA"/>
</dbReference>
<dbReference type="Proteomes" id="UP000002630">
    <property type="component" value="Unassembled WGS sequence"/>
</dbReference>
<dbReference type="PANTHER" id="PTHR31690">
    <property type="entry name" value="FUCOSE MUTAROTASE"/>
    <property type="match status" value="1"/>
</dbReference>
<evidence type="ECO:0000256" key="1">
    <source>
        <dbReference type="ARBA" id="ARBA00023235"/>
    </source>
</evidence>
<evidence type="ECO:0000256" key="2">
    <source>
        <dbReference type="ARBA" id="ARBA00036324"/>
    </source>
</evidence>
<dbReference type="Gene3D" id="3.40.1650.10">
    <property type="entry name" value="RbsD-like domain"/>
    <property type="match status" value="1"/>
</dbReference>
<organism evidence="4 5">
    <name type="scientific">Ectocarpus siliculosus</name>
    <name type="common">Brown alga</name>
    <name type="synonym">Conferva siliculosa</name>
    <dbReference type="NCBI Taxonomy" id="2880"/>
    <lineage>
        <taxon>Eukaryota</taxon>
        <taxon>Sar</taxon>
        <taxon>Stramenopiles</taxon>
        <taxon>Ochrophyta</taxon>
        <taxon>PX clade</taxon>
        <taxon>Phaeophyceae</taxon>
        <taxon>Ectocarpales</taxon>
        <taxon>Ectocarpaceae</taxon>
        <taxon>Ectocarpus</taxon>
    </lineage>
</organism>
<dbReference type="GO" id="GO:0042806">
    <property type="term" value="F:fucose binding"/>
    <property type="evidence" value="ECO:0007669"/>
    <property type="project" value="TreeGrafter"/>
</dbReference>
<keyword evidence="1" id="KW-0413">Isomerase</keyword>
<evidence type="ECO:0000256" key="3">
    <source>
        <dbReference type="ARBA" id="ARBA00038859"/>
    </source>
</evidence>
<proteinExistence type="predicted"/>
<dbReference type="PANTHER" id="PTHR31690:SF4">
    <property type="entry name" value="FUCOSE MUTAROTASE"/>
    <property type="match status" value="1"/>
</dbReference>
<keyword evidence="5" id="KW-1185">Reference proteome</keyword>
<evidence type="ECO:0000313" key="4">
    <source>
        <dbReference type="EMBL" id="CBN79985.1"/>
    </source>
</evidence>
<dbReference type="InParanoid" id="D8LIE6"/>
<dbReference type="InterPro" id="IPR050443">
    <property type="entry name" value="RbsD/FucU_mutarotase"/>
</dbReference>
<dbReference type="GO" id="GO:0006004">
    <property type="term" value="P:fucose metabolic process"/>
    <property type="evidence" value="ECO:0007669"/>
    <property type="project" value="TreeGrafter"/>
</dbReference>
<accession>D8LIE6</accession>
<dbReference type="InterPro" id="IPR007721">
    <property type="entry name" value="RbsD_FucU"/>
</dbReference>
<dbReference type="STRING" id="2880.D8LIE6"/>
<dbReference type="GO" id="GO:0036373">
    <property type="term" value="F:L-fucose mutarotase activity"/>
    <property type="evidence" value="ECO:0007669"/>
    <property type="project" value="UniProtKB-EC"/>
</dbReference>
<dbReference type="AlphaFoldDB" id="D8LIE6"/>
<reference evidence="4 5" key="1">
    <citation type="journal article" date="2010" name="Nature">
        <title>The Ectocarpus genome and the independent evolution of multicellularity in brown algae.</title>
        <authorList>
            <person name="Cock J.M."/>
            <person name="Sterck L."/>
            <person name="Rouze P."/>
            <person name="Scornet D."/>
            <person name="Allen A.E."/>
            <person name="Amoutzias G."/>
            <person name="Anthouard V."/>
            <person name="Artiguenave F."/>
            <person name="Aury J.M."/>
            <person name="Badger J.H."/>
            <person name="Beszteri B."/>
            <person name="Billiau K."/>
            <person name="Bonnet E."/>
            <person name="Bothwell J.H."/>
            <person name="Bowler C."/>
            <person name="Boyen C."/>
            <person name="Brownlee C."/>
            <person name="Carrano C.J."/>
            <person name="Charrier B."/>
            <person name="Cho G.Y."/>
            <person name="Coelho S.M."/>
            <person name="Collen J."/>
            <person name="Corre E."/>
            <person name="Da Silva C."/>
            <person name="Delage L."/>
            <person name="Delaroque N."/>
            <person name="Dittami S.M."/>
            <person name="Doulbeau S."/>
            <person name="Elias M."/>
            <person name="Farnham G."/>
            <person name="Gachon C.M."/>
            <person name="Gschloessl B."/>
            <person name="Heesch S."/>
            <person name="Jabbari K."/>
            <person name="Jubin C."/>
            <person name="Kawai H."/>
            <person name="Kimura K."/>
            <person name="Kloareg B."/>
            <person name="Kupper F.C."/>
            <person name="Lang D."/>
            <person name="Le Bail A."/>
            <person name="Leblanc C."/>
            <person name="Lerouge P."/>
            <person name="Lohr M."/>
            <person name="Lopez P.J."/>
            <person name="Martens C."/>
            <person name="Maumus F."/>
            <person name="Michel G."/>
            <person name="Miranda-Saavedra D."/>
            <person name="Morales J."/>
            <person name="Moreau H."/>
            <person name="Motomura T."/>
            <person name="Nagasato C."/>
            <person name="Napoli C.A."/>
            <person name="Nelson D.R."/>
            <person name="Nyvall-Collen P."/>
            <person name="Peters A.F."/>
            <person name="Pommier C."/>
            <person name="Potin P."/>
            <person name="Poulain J."/>
            <person name="Quesneville H."/>
            <person name="Read B."/>
            <person name="Rensing S.A."/>
            <person name="Ritter A."/>
            <person name="Rousvoal S."/>
            <person name="Samanta M."/>
            <person name="Samson G."/>
            <person name="Schroeder D.C."/>
            <person name="Segurens B."/>
            <person name="Strittmatter M."/>
            <person name="Tonon T."/>
            <person name="Tregear J.W."/>
            <person name="Valentin K."/>
            <person name="von Dassow P."/>
            <person name="Yamagishi T."/>
            <person name="Van de Peer Y."/>
            <person name="Wincker P."/>
        </authorList>
    </citation>
    <scope>NUCLEOTIDE SEQUENCE [LARGE SCALE GENOMIC DNA]</scope>
    <source>
        <strain evidence="5">Ec32 / CCAP1310/4</strain>
    </source>
</reference>
<protein>
    <recommendedName>
        <fullName evidence="3">L-fucose mutarotase</fullName>
        <ecNumber evidence="3">5.1.3.29</ecNumber>
    </recommendedName>
</protein>
<dbReference type="EC" id="5.1.3.29" evidence="3"/>
<comment type="catalytic activity">
    <reaction evidence="2">
        <text>alpha-L-fucose = beta-L-fucose</text>
        <dbReference type="Rhea" id="RHEA:25580"/>
        <dbReference type="ChEBI" id="CHEBI:42548"/>
        <dbReference type="ChEBI" id="CHEBI:42589"/>
        <dbReference type="EC" id="5.1.3.29"/>
    </reaction>
</comment>
<dbReference type="InterPro" id="IPR023750">
    <property type="entry name" value="RbsD-like_sf"/>
</dbReference>
<evidence type="ECO:0000313" key="5">
    <source>
        <dbReference type="Proteomes" id="UP000002630"/>
    </source>
</evidence>